<sequence>MSNKRNFLLGKGERLTEPVIVRTGNPDKQAPYTFFQAQSRLTPMLSAAVRSLDALPEKACPHDHAVMRMTLHPEYIAKSYFPGKLLTAVGLRAVGSRPRRILPAARSKGREPEEALTTELFVAGSRRAFRDWSTSIPDWWAGSSGADELTAIEQLSAPEPAEKLKSITSESEEIVFEVALHGGGSMVDSFVLEGFVDYVHGLGFKPDLDHRITSSGVSFVPVSASRKQAEYLAAYSFVRAVREMPKLRLLRPPFRSSSIPSTPSIALPKGPPIDPSIKAAIFDGGLPHDHPVSAWATAIEPSGIGPAEDDYLEHGLNVTSAALFGHITPGLPLPLPYARVDHYRVLDGDLNQNPLELYETLQRIQDALASKRYDFINFSIGPELPVEDDEIHAWTAVLDEYLSDGETLATIAVGNGGERDADNGYNRIQVPADCVNALSIGAADSRSSAWKRAPYSSIGPGRSPGRVKPSLVSFGGSIAEPYLVLGPGSVPTLMPTGGTSFAAPDTMRMGMGIRAHFGDSLRGLAINALLVHTSTPSGYPRTEVGWGRVARDLEEIVVCAPGVVRVVYQGEISASKYIRAQIPVPADQLSGMVEISATICYASTVDPHHPSNYTRAGLEVLFRPNKDKIDGESIHPKTTSFFKQGKLYATEDELRRDAHKWDNCLHHTQSFRGKSLKDPVFDIHYNARAGGQDFRPAEKLRYALIVTVKAPRVPDIYDQVVRRYRTTLEQLAPVIDIPVRL</sequence>
<feature type="domain" description="Peptidase S8/S53" evidence="1">
    <location>
        <begin position="305"/>
        <end position="547"/>
    </location>
</feature>
<dbReference type="GO" id="GO:0004252">
    <property type="term" value="F:serine-type endopeptidase activity"/>
    <property type="evidence" value="ECO:0007669"/>
    <property type="project" value="InterPro"/>
</dbReference>
<proteinExistence type="predicted"/>
<organism evidence="2 3">
    <name type="scientific">Azospirillum cavernae</name>
    <dbReference type="NCBI Taxonomy" id="2320860"/>
    <lineage>
        <taxon>Bacteria</taxon>
        <taxon>Pseudomonadati</taxon>
        <taxon>Pseudomonadota</taxon>
        <taxon>Alphaproteobacteria</taxon>
        <taxon>Rhodospirillales</taxon>
        <taxon>Azospirillaceae</taxon>
        <taxon>Azospirillum</taxon>
    </lineage>
</organism>
<dbReference type="Proteomes" id="UP000283458">
    <property type="component" value="Unassembled WGS sequence"/>
</dbReference>
<dbReference type="EMBL" id="QYUL01000001">
    <property type="protein sequence ID" value="RJF85288.1"/>
    <property type="molecule type" value="Genomic_DNA"/>
</dbReference>
<dbReference type="CDD" id="cd04847">
    <property type="entry name" value="Peptidases_S8_Subtilisin_like_2"/>
    <property type="match status" value="1"/>
</dbReference>
<dbReference type="Gene3D" id="3.40.50.200">
    <property type="entry name" value="Peptidase S8/S53 domain"/>
    <property type="match status" value="1"/>
</dbReference>
<reference evidence="2 3" key="1">
    <citation type="submission" date="2018-09" db="EMBL/GenBank/DDBJ databases">
        <authorList>
            <person name="Zhu H."/>
        </authorList>
    </citation>
    <scope>NUCLEOTIDE SEQUENCE [LARGE SCALE GENOMIC DNA]</scope>
    <source>
        <strain evidence="2 3">K2W22B-5</strain>
    </source>
</reference>
<evidence type="ECO:0000313" key="2">
    <source>
        <dbReference type="EMBL" id="RJF85288.1"/>
    </source>
</evidence>
<dbReference type="InterPro" id="IPR036852">
    <property type="entry name" value="Peptidase_S8/S53_dom_sf"/>
</dbReference>
<gene>
    <name evidence="2" type="ORF">D3877_10130</name>
</gene>
<dbReference type="InterPro" id="IPR000209">
    <property type="entry name" value="Peptidase_S8/S53_dom"/>
</dbReference>
<comment type="caution">
    <text evidence="2">The sequence shown here is derived from an EMBL/GenBank/DDBJ whole genome shotgun (WGS) entry which is preliminary data.</text>
</comment>
<name>A0A418W5S5_9PROT</name>
<dbReference type="OrthoDB" id="5495859at2"/>
<protein>
    <submittedName>
        <fullName evidence="2">Peptidase S8 and S53, subtilisin, kexin, sedolisin</fullName>
    </submittedName>
</protein>
<accession>A0A418W5S5</accession>
<dbReference type="GO" id="GO:0006508">
    <property type="term" value="P:proteolysis"/>
    <property type="evidence" value="ECO:0007669"/>
    <property type="project" value="InterPro"/>
</dbReference>
<evidence type="ECO:0000313" key="3">
    <source>
        <dbReference type="Proteomes" id="UP000283458"/>
    </source>
</evidence>
<dbReference type="RefSeq" id="WP_119830912.1">
    <property type="nucleotide sequence ID" value="NZ_QYUL01000001.1"/>
</dbReference>
<evidence type="ECO:0000259" key="1">
    <source>
        <dbReference type="Pfam" id="PF00082"/>
    </source>
</evidence>
<dbReference type="AlphaFoldDB" id="A0A418W5S5"/>
<keyword evidence="3" id="KW-1185">Reference proteome</keyword>
<dbReference type="Pfam" id="PF00082">
    <property type="entry name" value="Peptidase_S8"/>
    <property type="match status" value="1"/>
</dbReference>
<dbReference type="SUPFAM" id="SSF52743">
    <property type="entry name" value="Subtilisin-like"/>
    <property type="match status" value="1"/>
</dbReference>
<dbReference type="InterPro" id="IPR034074">
    <property type="entry name" value="Y4bN_pept_dom"/>
</dbReference>